<feature type="modified residue" description="4-aspartylphosphate" evidence="1">
    <location>
        <position position="57"/>
    </location>
</feature>
<feature type="repeat" description="TPR" evidence="2">
    <location>
        <begin position="231"/>
        <end position="264"/>
    </location>
</feature>
<dbReference type="STRING" id="1656094.BFC18_05930"/>
<dbReference type="InterPro" id="IPR011990">
    <property type="entry name" value="TPR-like_helical_dom_sf"/>
</dbReference>
<keyword evidence="2" id="KW-0802">TPR repeat</keyword>
<reference evidence="4 5" key="1">
    <citation type="submission" date="2016-08" db="EMBL/GenBank/DDBJ databases">
        <authorList>
            <person name="Seilhamer J.J."/>
        </authorList>
    </citation>
    <scope>NUCLEOTIDE SEQUENCE [LARGE SCALE GENOMIC DNA]</scope>
    <source>
        <strain evidence="4 5">KCTC 42603</strain>
    </source>
</reference>
<dbReference type="PROSITE" id="PS50110">
    <property type="entry name" value="RESPONSE_REGULATORY"/>
    <property type="match status" value="1"/>
</dbReference>
<evidence type="ECO:0000313" key="4">
    <source>
        <dbReference type="EMBL" id="OFC71695.1"/>
    </source>
</evidence>
<dbReference type="PROSITE" id="PS50005">
    <property type="entry name" value="TPR"/>
    <property type="match status" value="1"/>
</dbReference>
<dbReference type="SUPFAM" id="SSF48452">
    <property type="entry name" value="TPR-like"/>
    <property type="match status" value="1"/>
</dbReference>
<dbReference type="SMART" id="SM00028">
    <property type="entry name" value="TPR"/>
    <property type="match status" value="3"/>
</dbReference>
<dbReference type="InterPro" id="IPR011006">
    <property type="entry name" value="CheY-like_superfamily"/>
</dbReference>
<dbReference type="Pfam" id="PF13432">
    <property type="entry name" value="TPR_16"/>
    <property type="match status" value="1"/>
</dbReference>
<dbReference type="OrthoDB" id="7298659at2"/>
<keyword evidence="1" id="KW-0597">Phosphoprotein</keyword>
<keyword evidence="5" id="KW-1185">Reference proteome</keyword>
<dbReference type="InterPro" id="IPR052048">
    <property type="entry name" value="ST_Response_Regulator"/>
</dbReference>
<accession>A0A1E7ZDV6</accession>
<dbReference type="Pfam" id="PF00072">
    <property type="entry name" value="Response_reg"/>
    <property type="match status" value="1"/>
</dbReference>
<dbReference type="SMART" id="SM00448">
    <property type="entry name" value="REC"/>
    <property type="match status" value="1"/>
</dbReference>
<evidence type="ECO:0000259" key="3">
    <source>
        <dbReference type="PROSITE" id="PS50110"/>
    </source>
</evidence>
<comment type="caution">
    <text evidence="4">The sequence shown here is derived from an EMBL/GenBank/DDBJ whole genome shotgun (WGS) entry which is preliminary data.</text>
</comment>
<evidence type="ECO:0000256" key="1">
    <source>
        <dbReference type="PROSITE-ProRule" id="PRU00169"/>
    </source>
</evidence>
<dbReference type="Gene3D" id="1.25.40.10">
    <property type="entry name" value="Tetratricopeptide repeat domain"/>
    <property type="match status" value="1"/>
</dbReference>
<protein>
    <recommendedName>
        <fullName evidence="3">Response regulatory domain-containing protein</fullName>
    </recommendedName>
</protein>
<dbReference type="GO" id="GO:0000160">
    <property type="term" value="P:phosphorelay signal transduction system"/>
    <property type="evidence" value="ECO:0007669"/>
    <property type="project" value="InterPro"/>
</dbReference>
<evidence type="ECO:0000256" key="2">
    <source>
        <dbReference type="PROSITE-ProRule" id="PRU00339"/>
    </source>
</evidence>
<gene>
    <name evidence="4" type="ORF">BFC18_05930</name>
</gene>
<proteinExistence type="predicted"/>
<dbReference type="Proteomes" id="UP000175691">
    <property type="component" value="Unassembled WGS sequence"/>
</dbReference>
<dbReference type="EMBL" id="MDHN01000010">
    <property type="protein sequence ID" value="OFC71695.1"/>
    <property type="molecule type" value="Genomic_DNA"/>
</dbReference>
<organism evidence="4 5">
    <name type="scientific">Alteromonas confluentis</name>
    <dbReference type="NCBI Taxonomy" id="1656094"/>
    <lineage>
        <taxon>Bacteria</taxon>
        <taxon>Pseudomonadati</taxon>
        <taxon>Pseudomonadota</taxon>
        <taxon>Gammaproteobacteria</taxon>
        <taxon>Alteromonadales</taxon>
        <taxon>Alteromonadaceae</taxon>
        <taxon>Alteromonas/Salinimonas group</taxon>
        <taxon>Alteromonas</taxon>
    </lineage>
</organism>
<dbReference type="InterPro" id="IPR001789">
    <property type="entry name" value="Sig_transdc_resp-reg_receiver"/>
</dbReference>
<dbReference type="AlphaFoldDB" id="A0A1E7ZDV6"/>
<feature type="domain" description="Response regulatory" evidence="3">
    <location>
        <begin position="7"/>
        <end position="127"/>
    </location>
</feature>
<dbReference type="SUPFAM" id="SSF52172">
    <property type="entry name" value="CheY-like"/>
    <property type="match status" value="1"/>
</dbReference>
<dbReference type="PANTHER" id="PTHR43228:SF1">
    <property type="entry name" value="TWO-COMPONENT RESPONSE REGULATOR ARR22"/>
    <property type="match status" value="1"/>
</dbReference>
<dbReference type="CDD" id="cd17589">
    <property type="entry name" value="REC_TPR"/>
    <property type="match status" value="1"/>
</dbReference>
<name>A0A1E7ZDV6_9ALTE</name>
<dbReference type="PANTHER" id="PTHR43228">
    <property type="entry name" value="TWO-COMPONENT RESPONSE REGULATOR"/>
    <property type="match status" value="1"/>
</dbReference>
<evidence type="ECO:0000313" key="5">
    <source>
        <dbReference type="Proteomes" id="UP000175691"/>
    </source>
</evidence>
<dbReference type="Gene3D" id="3.40.50.2300">
    <property type="match status" value="1"/>
</dbReference>
<dbReference type="InterPro" id="IPR019734">
    <property type="entry name" value="TPR_rpt"/>
</dbReference>
<sequence>MNYADKRVLIIEDQRPFLLVLRGLMHSMGATEVVTKSSAEQALSLCKKRKFDIVICDLHLGSDKKNGFEFIEELKMRRLAKPDCIVMLISADSTRPYVLGSLERTPDDYLIKPFSQNQLSTRLERCWHKRQVLLPIYQALDNADLTEAQKEAEKLLKTNKSYRGSIARLLVEIYWREKRFEQALSVLSDFDEDRPVPWLQTALARNWLKLGQIDKARKTACAVVQQSKFNAEAYDVIAECQLHNNEPEAAAETIKQAIKISPYSTDRHHIASEIARENADYVMISECALAIWKLSRKVTRNNANVWCNYIGSILEVAEHADDKRTRNKYQHEASLAVQRGKSDDYLSRYNDDFDFTIYEALFNARLHSLDGKLIEAKRVLSGGQQAIEEKYDHYPQSYIPDSIKVLYAVGEYDEAEALAALASDDQMNRFTDSTLKSEQTKALEKRQLYARHNKEGIDHYQAGDYTAARRSFTSALQFAPVNTGVALNLLQCVVKLMHAQTKQEPGLQNESRRLLTMLEGQSLKQQYAQKLSDLKEELSGLTSKAA</sequence>